<dbReference type="Proteomes" id="UP000244880">
    <property type="component" value="Unassembled WGS sequence"/>
</dbReference>
<organism evidence="1 2">
    <name type="scientific">Ascidiaceihabitans donghaensis</name>
    <dbReference type="NCBI Taxonomy" id="1510460"/>
    <lineage>
        <taxon>Bacteria</taxon>
        <taxon>Pseudomonadati</taxon>
        <taxon>Pseudomonadota</taxon>
        <taxon>Alphaproteobacteria</taxon>
        <taxon>Rhodobacterales</taxon>
        <taxon>Paracoccaceae</taxon>
        <taxon>Ascidiaceihabitans</taxon>
    </lineage>
</organism>
<keyword evidence="2" id="KW-1185">Reference proteome</keyword>
<accession>A0A2R8BGF4</accession>
<sequence>MSVCVECGDFELFYVPSCGDAAVGDSDVLLFAGDELLGVNAEIREMDGLFGDLDQANNTEDVELIVQAQAALAKTLDSYVKPGVHLPDKHLVQMYSLKGKRWTRVRSDKMANHWRRYRIGKDMLQPSGDQLPKSRLVEAFKEVGNKVKDDLQGGITFRNQIAKGSVSAGILELFDESWAKWIDAVNESMTYSHAEPTFDLSAGAQLLRAYAGFGVNLGYNPKKKSAGMSGHAEARAILAEAKATFNYYAPHRDGWHALIPYGAPQASEDGRQKELNFGYFRGHFTFATHAMLGASIFATAGVEYKAEPDGSILAKPSMAGVKGEAALGAFAGVEAGGSVKGALEWLNPGLIVDGQPVTNKEWGAIIEVGASLAGNFGVGAQIDFKITYDGGKLIFKCKAQLVVGLGAKGSLSGTIGFDKMYEFIMYLYNQLKDNDFSYLEFIDEGAFNFVIAAVLYAIEKGVDLARLGAFAVSEVLSATAKLFSEPQAAEDYAKKIKARPSALIFAPPEAKGAILYRLSETYTFSFEEHQEAAILTVVGTVQSKAEWDKIVERITPAGSKSSASAGLARLNYIMDGGSQRKFTTLIAAINSLPPTTLYAGSPVRVQTIA</sequence>
<evidence type="ECO:0000313" key="1">
    <source>
        <dbReference type="EMBL" id="SPH22198.1"/>
    </source>
</evidence>
<dbReference type="EMBL" id="OMOR01000001">
    <property type="protein sequence ID" value="SPH22198.1"/>
    <property type="molecule type" value="Genomic_DNA"/>
</dbReference>
<evidence type="ECO:0000313" key="2">
    <source>
        <dbReference type="Proteomes" id="UP000244880"/>
    </source>
</evidence>
<name>A0A2R8BGF4_9RHOB</name>
<dbReference type="OrthoDB" id="7796826at2"/>
<evidence type="ECO:0008006" key="3">
    <source>
        <dbReference type="Google" id="ProtNLM"/>
    </source>
</evidence>
<protein>
    <recommendedName>
        <fullName evidence="3">LysM domain-containing protein</fullName>
    </recommendedName>
</protein>
<dbReference type="AlphaFoldDB" id="A0A2R8BGF4"/>
<gene>
    <name evidence="1" type="ORF">ASD8599_02944</name>
</gene>
<reference evidence="1 2" key="1">
    <citation type="submission" date="2018-03" db="EMBL/GenBank/DDBJ databases">
        <authorList>
            <person name="Keele B.F."/>
        </authorList>
    </citation>
    <scope>NUCLEOTIDE SEQUENCE [LARGE SCALE GENOMIC DNA]</scope>
    <source>
        <strain evidence="1 2">CECT 8599</strain>
    </source>
</reference>
<dbReference type="RefSeq" id="WP_108829175.1">
    <property type="nucleotide sequence ID" value="NZ_OMOR01000001.1"/>
</dbReference>
<proteinExistence type="predicted"/>